<gene>
    <name evidence="1" type="ORF">E0946_02500</name>
</gene>
<evidence type="ECO:0000313" key="2">
    <source>
        <dbReference type="Proteomes" id="UP000294588"/>
    </source>
</evidence>
<dbReference type="EMBL" id="SMOG01000004">
    <property type="protein sequence ID" value="TDF73648.1"/>
    <property type="molecule type" value="Genomic_DNA"/>
</dbReference>
<comment type="caution">
    <text evidence="1">The sequence shown here is derived from an EMBL/GenBank/DDBJ whole genome shotgun (WGS) entry which is preliminary data.</text>
</comment>
<dbReference type="Proteomes" id="UP000294588">
    <property type="component" value="Unassembled WGS sequence"/>
</dbReference>
<protein>
    <submittedName>
        <fullName evidence="1">ABC transporter ATP-binding protein</fullName>
    </submittedName>
</protein>
<keyword evidence="2" id="KW-1185">Reference proteome</keyword>
<keyword evidence="1" id="KW-0067">ATP-binding</keyword>
<organism evidence="1 2">
    <name type="scientific">Candidatus Syntrophosphaera thermopropionivorans</name>
    <dbReference type="NCBI Taxonomy" id="2593015"/>
    <lineage>
        <taxon>Bacteria</taxon>
        <taxon>Pseudomonadati</taxon>
        <taxon>Candidatus Cloacimonadota</taxon>
        <taxon>Candidatus Cloacimonadia</taxon>
        <taxon>Candidatus Cloacimonadales</taxon>
        <taxon>Candidatus Cloacimonadaceae</taxon>
        <taxon>Candidatus Syntrophosphaera</taxon>
    </lineage>
</organism>
<evidence type="ECO:0000313" key="1">
    <source>
        <dbReference type="EMBL" id="TDF73648.1"/>
    </source>
</evidence>
<reference evidence="1" key="1">
    <citation type="submission" date="2019-03" db="EMBL/GenBank/DDBJ databases">
        <title>Candidatus Syntrophosphaera thermopropionivorans: a novel player in syntrophic propionate oxidation during anaerobic digestion.</title>
        <authorList>
            <person name="Dyksma S."/>
        </authorList>
    </citation>
    <scope>NUCLEOTIDE SEQUENCE</scope>
    <source>
        <strain evidence="1">W5</strain>
    </source>
</reference>
<sequence>MIEIEKLCCAYEDELVLKDVDLILPENEFTVLAGPNGAGKSTLIYALLGFLKPRKGKVRIFGRPLYSYKRIELARLIAFVPQESIFQFDYPVRDIVLMGRYPYLGLTQNWMAEDYEAVDKVLQQLSLQDLAHRFYSQLSGGEKQRVLIARALAQDTHYIFLDETLSQLDINHQIDIMILLRKILAENKKGILLISHNLNLSANFADRMVFLSRGRILGSGTPEDMMKPELLKELFGIELLTMLNPLSGKPNILYPGMK</sequence>
<name>A0AC61QJZ3_9BACT</name>
<proteinExistence type="predicted"/>
<keyword evidence="1" id="KW-0547">Nucleotide-binding</keyword>
<accession>A0AC61QJZ3</accession>